<gene>
    <name evidence="1" type="ORF">DXA27_20510</name>
</gene>
<dbReference type="Proteomes" id="UP000284614">
    <property type="component" value="Unassembled WGS sequence"/>
</dbReference>
<reference evidence="1 2" key="1">
    <citation type="submission" date="2018-08" db="EMBL/GenBank/DDBJ databases">
        <title>A genome reference for cultivated species of the human gut microbiota.</title>
        <authorList>
            <person name="Zou Y."/>
            <person name="Xue W."/>
            <person name="Luo G."/>
        </authorList>
    </citation>
    <scope>NUCLEOTIDE SEQUENCE [LARGE SCALE GENOMIC DNA]</scope>
    <source>
        <strain evidence="1 2">OF01-1</strain>
    </source>
</reference>
<evidence type="ECO:0000313" key="2">
    <source>
        <dbReference type="Proteomes" id="UP000284614"/>
    </source>
</evidence>
<dbReference type="EMBL" id="QSDG01000025">
    <property type="protein sequence ID" value="RGY65237.1"/>
    <property type="molecule type" value="Genomic_DNA"/>
</dbReference>
<name>A0A413JT92_BACFG</name>
<accession>A0A413JT92</accession>
<evidence type="ECO:0008006" key="3">
    <source>
        <dbReference type="Google" id="ProtNLM"/>
    </source>
</evidence>
<proteinExistence type="predicted"/>
<comment type="caution">
    <text evidence="1">The sequence shown here is derived from an EMBL/GenBank/DDBJ whole genome shotgun (WGS) entry which is preliminary data.</text>
</comment>
<dbReference type="RefSeq" id="WP_005819877.1">
    <property type="nucleotide sequence ID" value="NZ_CAXSXC010000032.1"/>
</dbReference>
<sequence length="151" mass="16790">MAILEYGIGGNEVKVSASDAIANIPENRSLIVEQLTADEPVTPEAVKGLSTIEEVFGHFSPNIDIEFENEEGQPVKENFSFKTVADFSVKNMTQNSPFLHNLDTQKTFYEGLVTQLRSNKVLQRVLENPESKKAFINALEALNDELTTESK</sequence>
<organism evidence="1 2">
    <name type="scientific">Bacteroides fragilis</name>
    <dbReference type="NCBI Taxonomy" id="817"/>
    <lineage>
        <taxon>Bacteria</taxon>
        <taxon>Pseudomonadati</taxon>
        <taxon>Bacteroidota</taxon>
        <taxon>Bacteroidia</taxon>
        <taxon>Bacteroidales</taxon>
        <taxon>Bacteroidaceae</taxon>
        <taxon>Bacteroides</taxon>
    </lineage>
</organism>
<protein>
    <recommendedName>
        <fullName evidence="3">Type VI secretion system contractile sheath small subunit</fullName>
    </recommendedName>
</protein>
<dbReference type="AlphaFoldDB" id="A0A413JT92"/>
<evidence type="ECO:0000313" key="1">
    <source>
        <dbReference type="EMBL" id="RGY65237.1"/>
    </source>
</evidence>